<evidence type="ECO:0008006" key="4">
    <source>
        <dbReference type="Google" id="ProtNLM"/>
    </source>
</evidence>
<sequence length="65" mass="6693">MRISLVSGLAGLTFLAACGAAVLTPDTHTNHAPVCQEQSDWARSGKVPTGGIAISCPDHGIGDYR</sequence>
<dbReference type="EMBL" id="QWEY01000017">
    <property type="protein sequence ID" value="RGP35364.1"/>
    <property type="molecule type" value="Genomic_DNA"/>
</dbReference>
<dbReference type="Proteomes" id="UP000284547">
    <property type="component" value="Unassembled WGS sequence"/>
</dbReference>
<evidence type="ECO:0000313" key="2">
    <source>
        <dbReference type="EMBL" id="RGP35364.1"/>
    </source>
</evidence>
<dbReference type="RefSeq" id="WP_147335764.1">
    <property type="nucleotide sequence ID" value="NZ_QWEY01000017.1"/>
</dbReference>
<organism evidence="2 3">
    <name type="scientific">Pseudotabrizicola alkalilacus</name>
    <dbReference type="NCBI Taxonomy" id="2305252"/>
    <lineage>
        <taxon>Bacteria</taxon>
        <taxon>Pseudomonadati</taxon>
        <taxon>Pseudomonadota</taxon>
        <taxon>Alphaproteobacteria</taxon>
        <taxon>Rhodobacterales</taxon>
        <taxon>Paracoccaceae</taxon>
        <taxon>Pseudotabrizicola</taxon>
    </lineage>
</organism>
<keyword evidence="1" id="KW-0732">Signal</keyword>
<dbReference type="AlphaFoldDB" id="A0A411YWU5"/>
<evidence type="ECO:0000313" key="3">
    <source>
        <dbReference type="Proteomes" id="UP000284547"/>
    </source>
</evidence>
<accession>A0A411YWU5</accession>
<evidence type="ECO:0000256" key="1">
    <source>
        <dbReference type="SAM" id="SignalP"/>
    </source>
</evidence>
<protein>
    <recommendedName>
        <fullName evidence="4">Lipoprotein</fullName>
    </recommendedName>
</protein>
<gene>
    <name evidence="2" type="ORF">D1012_20730</name>
</gene>
<reference evidence="2 3" key="1">
    <citation type="submission" date="2018-08" db="EMBL/GenBank/DDBJ databases">
        <title>Flavobacterium tibetense sp. nov., isolated from a wetland YonghuCo on Tibetan Plateau.</title>
        <authorList>
            <person name="Phurbu D."/>
            <person name="Lu H."/>
            <person name="Xing P."/>
        </authorList>
    </citation>
    <scope>NUCLEOTIDE SEQUENCE [LARGE SCALE GENOMIC DNA]</scope>
    <source>
        <strain evidence="2 3">DJC</strain>
    </source>
</reference>
<comment type="caution">
    <text evidence="2">The sequence shown here is derived from an EMBL/GenBank/DDBJ whole genome shotgun (WGS) entry which is preliminary data.</text>
</comment>
<dbReference type="PROSITE" id="PS51257">
    <property type="entry name" value="PROKAR_LIPOPROTEIN"/>
    <property type="match status" value="1"/>
</dbReference>
<dbReference type="OrthoDB" id="7644974at2"/>
<name>A0A411YWU5_9RHOB</name>
<feature type="signal peptide" evidence="1">
    <location>
        <begin position="1"/>
        <end position="19"/>
    </location>
</feature>
<keyword evidence="3" id="KW-1185">Reference proteome</keyword>
<feature type="chain" id="PRO_5019083176" description="Lipoprotein" evidence="1">
    <location>
        <begin position="20"/>
        <end position="65"/>
    </location>
</feature>
<proteinExistence type="predicted"/>